<organism evidence="15 16">
    <name type="scientific">Streptomyces luteogriseus</name>
    <dbReference type="NCBI Taxonomy" id="68233"/>
    <lineage>
        <taxon>Bacteria</taxon>
        <taxon>Bacillati</taxon>
        <taxon>Actinomycetota</taxon>
        <taxon>Actinomycetes</taxon>
        <taxon>Kitasatosporales</taxon>
        <taxon>Streptomycetaceae</taxon>
        <taxon>Streptomyces</taxon>
    </lineage>
</organism>
<dbReference type="Pfam" id="PF00550">
    <property type="entry name" value="PP-binding"/>
    <property type="match status" value="1"/>
</dbReference>
<keyword evidence="16" id="KW-1185">Reference proteome</keyword>
<evidence type="ECO:0000256" key="1">
    <source>
        <dbReference type="ARBA" id="ARBA00004771"/>
    </source>
</evidence>
<evidence type="ECO:0000259" key="14">
    <source>
        <dbReference type="PROSITE" id="PS50075"/>
    </source>
</evidence>
<dbReference type="PANTHER" id="PTHR31650:SF1">
    <property type="entry name" value="WAX ESTER SYNTHASE_DIACYLGLYCEROL ACYLTRANSFERASE 4-RELATED"/>
    <property type="match status" value="1"/>
</dbReference>
<dbReference type="EC" id="2.3.1.20" evidence="4"/>
<name>A0A7W7DUG8_9ACTN</name>
<keyword evidence="7" id="KW-0597">Phosphoprotein</keyword>
<dbReference type="Proteomes" id="UP000565089">
    <property type="component" value="Unassembled WGS sequence"/>
</dbReference>
<accession>A0A7W7DUG8</accession>
<dbReference type="InterPro" id="IPR009721">
    <property type="entry name" value="O-acyltransferase_WSD1_C"/>
</dbReference>
<evidence type="ECO:0000256" key="2">
    <source>
        <dbReference type="ARBA" id="ARBA00005189"/>
    </source>
</evidence>
<dbReference type="UniPathway" id="UPA00282"/>
<evidence type="ECO:0000256" key="9">
    <source>
        <dbReference type="ARBA" id="ARBA00022798"/>
    </source>
</evidence>
<comment type="caution">
    <text evidence="15">The sequence shown here is derived from an EMBL/GenBank/DDBJ whole genome shotgun (WGS) entry which is preliminary data.</text>
</comment>
<dbReference type="InterPro" id="IPR036736">
    <property type="entry name" value="ACP-like_sf"/>
</dbReference>
<keyword evidence="11" id="KW-0012">Acyltransferase</keyword>
<keyword evidence="5" id="KW-0596">Phosphopantetheine</keyword>
<evidence type="ECO:0000256" key="11">
    <source>
        <dbReference type="ARBA" id="ARBA00023315"/>
    </source>
</evidence>
<comment type="pathway">
    <text evidence="2">Lipid metabolism.</text>
</comment>
<keyword evidence="9" id="KW-0319">Glycerol metabolism</keyword>
<dbReference type="GO" id="GO:0019432">
    <property type="term" value="P:triglyceride biosynthetic process"/>
    <property type="evidence" value="ECO:0007669"/>
    <property type="project" value="UniProtKB-UniPathway"/>
</dbReference>
<dbReference type="GO" id="GO:0051701">
    <property type="term" value="P:biological process involved in interaction with host"/>
    <property type="evidence" value="ECO:0007669"/>
    <property type="project" value="TreeGrafter"/>
</dbReference>
<feature type="region of interest" description="Disordered" evidence="13">
    <location>
        <begin position="402"/>
        <end position="423"/>
    </location>
</feature>
<dbReference type="InterPro" id="IPR009081">
    <property type="entry name" value="PP-bd_ACP"/>
</dbReference>
<evidence type="ECO:0000313" key="16">
    <source>
        <dbReference type="Proteomes" id="UP000565089"/>
    </source>
</evidence>
<dbReference type="Pfam" id="PF06974">
    <property type="entry name" value="WS_DGAT_C"/>
    <property type="match status" value="1"/>
</dbReference>
<dbReference type="AlphaFoldDB" id="A0A7W7DUG8"/>
<evidence type="ECO:0000256" key="4">
    <source>
        <dbReference type="ARBA" id="ARBA00013244"/>
    </source>
</evidence>
<dbReference type="Gene3D" id="1.10.1200.10">
    <property type="entry name" value="ACP-like"/>
    <property type="match status" value="1"/>
</dbReference>
<evidence type="ECO:0000256" key="10">
    <source>
        <dbReference type="ARBA" id="ARBA00023098"/>
    </source>
</evidence>
<comment type="similarity">
    <text evidence="3">Belongs to the long-chain O-acyltransferase family.</text>
</comment>
<dbReference type="GO" id="GO:0006071">
    <property type="term" value="P:glycerol metabolic process"/>
    <property type="evidence" value="ECO:0007669"/>
    <property type="project" value="UniProtKB-KW"/>
</dbReference>
<feature type="domain" description="Carrier" evidence="14">
    <location>
        <begin position="440"/>
        <end position="514"/>
    </location>
</feature>
<proteinExistence type="inferred from homology"/>
<dbReference type="InterPro" id="IPR045034">
    <property type="entry name" value="O-acyltransferase_WSD1-like"/>
</dbReference>
<dbReference type="EMBL" id="JACHMS010000001">
    <property type="protein sequence ID" value="MBB4717203.1"/>
    <property type="molecule type" value="Genomic_DNA"/>
</dbReference>
<comment type="catalytic activity">
    <reaction evidence="12">
        <text>an acyl-CoA + a 1,2-diacyl-sn-glycerol = a triacyl-sn-glycerol + CoA</text>
        <dbReference type="Rhea" id="RHEA:10868"/>
        <dbReference type="ChEBI" id="CHEBI:17815"/>
        <dbReference type="ChEBI" id="CHEBI:57287"/>
        <dbReference type="ChEBI" id="CHEBI:58342"/>
        <dbReference type="ChEBI" id="CHEBI:64615"/>
        <dbReference type="EC" id="2.3.1.20"/>
    </reaction>
</comment>
<keyword evidence="10" id="KW-0443">Lipid metabolism</keyword>
<protein>
    <recommendedName>
        <fullName evidence="4">diacylglycerol O-acyltransferase</fullName>
        <ecNumber evidence="4">2.3.1.20</ecNumber>
    </recommendedName>
</protein>
<feature type="region of interest" description="Disordered" evidence="13">
    <location>
        <begin position="512"/>
        <end position="541"/>
    </location>
</feature>
<dbReference type="GO" id="GO:0004144">
    <property type="term" value="F:diacylglycerol O-acyltransferase activity"/>
    <property type="evidence" value="ECO:0007669"/>
    <property type="project" value="UniProtKB-EC"/>
</dbReference>
<dbReference type="Pfam" id="PF03007">
    <property type="entry name" value="WS_DGAT_cat"/>
    <property type="match status" value="1"/>
</dbReference>
<evidence type="ECO:0000256" key="13">
    <source>
        <dbReference type="SAM" id="MobiDB-lite"/>
    </source>
</evidence>
<dbReference type="GeneID" id="95799033"/>
<dbReference type="PROSITE" id="PS00012">
    <property type="entry name" value="PHOSPHOPANTETHEINE"/>
    <property type="match status" value="1"/>
</dbReference>
<dbReference type="GO" id="GO:0005886">
    <property type="term" value="C:plasma membrane"/>
    <property type="evidence" value="ECO:0007669"/>
    <property type="project" value="TreeGrafter"/>
</dbReference>
<dbReference type="PROSITE" id="PS50075">
    <property type="entry name" value="CARRIER"/>
    <property type="match status" value="1"/>
</dbReference>
<gene>
    <name evidence="15" type="ORF">BJ965_007085</name>
</gene>
<reference evidence="15 16" key="1">
    <citation type="submission" date="2020-08" db="EMBL/GenBank/DDBJ databases">
        <title>Sequencing the genomes of 1000 actinobacteria strains.</title>
        <authorList>
            <person name="Klenk H.-P."/>
        </authorList>
    </citation>
    <scope>NUCLEOTIDE SEQUENCE [LARGE SCALE GENOMIC DNA]</scope>
    <source>
        <strain evidence="15 16">DSM 40483</strain>
    </source>
</reference>
<evidence type="ECO:0000256" key="8">
    <source>
        <dbReference type="ARBA" id="ARBA00022679"/>
    </source>
</evidence>
<evidence type="ECO:0000256" key="6">
    <source>
        <dbReference type="ARBA" id="ARBA00022516"/>
    </source>
</evidence>
<dbReference type="PANTHER" id="PTHR31650">
    <property type="entry name" value="O-ACYLTRANSFERASE (WSD1-LIKE) FAMILY PROTEIN"/>
    <property type="match status" value="1"/>
</dbReference>
<evidence type="ECO:0000256" key="12">
    <source>
        <dbReference type="ARBA" id="ARBA00048109"/>
    </source>
</evidence>
<dbReference type="GO" id="GO:0001666">
    <property type="term" value="P:response to hypoxia"/>
    <property type="evidence" value="ECO:0007669"/>
    <property type="project" value="TreeGrafter"/>
</dbReference>
<feature type="compositionally biased region" description="Polar residues" evidence="13">
    <location>
        <begin position="514"/>
        <end position="525"/>
    </location>
</feature>
<keyword evidence="8" id="KW-0808">Transferase</keyword>
<dbReference type="GO" id="GO:0071731">
    <property type="term" value="P:response to nitric oxide"/>
    <property type="evidence" value="ECO:0007669"/>
    <property type="project" value="TreeGrafter"/>
</dbReference>
<evidence type="ECO:0000313" key="15">
    <source>
        <dbReference type="EMBL" id="MBB4717203.1"/>
    </source>
</evidence>
<dbReference type="RefSeq" id="WP_184914953.1">
    <property type="nucleotide sequence ID" value="NZ_JACHMS010000001.1"/>
</dbReference>
<keyword evidence="6" id="KW-0444">Lipid biosynthesis</keyword>
<evidence type="ECO:0000256" key="7">
    <source>
        <dbReference type="ARBA" id="ARBA00022553"/>
    </source>
</evidence>
<sequence length="541" mass="58659">MTVPLRPRPMDLTMHDMAQVYPTISQTIGVILHLEGTTPTLSELRAYVGSHLKDQPRLTHYLHGPGLKARWHHDPAPDLNHRVREQHLPSGDQHLDTALTGLVAHPLPAEGPLWDIWLLAGYAPGRYAICLRAHHSTQDGMGLLGTLTALFGTAPSPTTRPALRAGAAAYLSTVRGMLTASAINNAWSDTELSLTGHRDINWADVPTQRLRQAATARGGDTNDGFLAALSGALRTWAAQSWPLGAGRPLPAITMVNLRRTEDHDRPGNFFTFAPAPLPCHESTAEGRLDHVIAATRTTKDPARHKAMRSVMDLVPARAFHALATRLTTPDRATISTSYLAVHRPLRYKQDPVTRLQPFTWLPRHQPASIVACSYNGTTSICFVTDAALPGLNQLPSLFHDAVGDLPRSDDDPQAGSRAEQLPHAGVTLPVPAAARDTAVVIDFDFIKGILVHQGNLPAESITRQATQEEAGIDSLAVTELSMILEERLGVVITENELAKPTTMDDLVSLVAERTASSPDHASPQEQGLHPQTERPHAVPEA</sequence>
<dbReference type="InterPro" id="IPR006162">
    <property type="entry name" value="Ppantetheine_attach_site"/>
</dbReference>
<evidence type="ECO:0000256" key="5">
    <source>
        <dbReference type="ARBA" id="ARBA00022450"/>
    </source>
</evidence>
<dbReference type="SUPFAM" id="SSF47336">
    <property type="entry name" value="ACP-like"/>
    <property type="match status" value="1"/>
</dbReference>
<comment type="pathway">
    <text evidence="1">Glycerolipid metabolism; triacylglycerol biosynthesis.</text>
</comment>
<evidence type="ECO:0000256" key="3">
    <source>
        <dbReference type="ARBA" id="ARBA00009587"/>
    </source>
</evidence>
<dbReference type="InterPro" id="IPR004255">
    <property type="entry name" value="O-acyltransferase_WSD1_N"/>
</dbReference>
<feature type="compositionally biased region" description="Basic and acidic residues" evidence="13">
    <location>
        <begin position="531"/>
        <end position="541"/>
    </location>
</feature>